<dbReference type="PANTHER" id="PTHR45080:SF30">
    <property type="entry name" value="HEPARAN SULFATE PROTEOGLYCAN 2"/>
    <property type="match status" value="1"/>
</dbReference>
<keyword evidence="3" id="KW-0812">Transmembrane</keyword>
<evidence type="ECO:0000256" key="8">
    <source>
        <dbReference type="ARBA" id="ARBA00023157"/>
    </source>
</evidence>
<dbReference type="PROSITE" id="PS50835">
    <property type="entry name" value="IG_LIKE"/>
    <property type="match status" value="8"/>
</dbReference>
<evidence type="ECO:0000256" key="2">
    <source>
        <dbReference type="ARBA" id="ARBA00022614"/>
    </source>
</evidence>
<dbReference type="GO" id="GO:0030424">
    <property type="term" value="C:axon"/>
    <property type="evidence" value="ECO:0007669"/>
    <property type="project" value="TreeGrafter"/>
</dbReference>
<feature type="domain" description="Ig-like" evidence="10">
    <location>
        <begin position="785"/>
        <end position="880"/>
    </location>
</feature>
<proteinExistence type="predicted"/>
<dbReference type="SMART" id="SM00409">
    <property type="entry name" value="IG"/>
    <property type="match status" value="9"/>
</dbReference>
<dbReference type="GO" id="GO:0050808">
    <property type="term" value="P:synapse organization"/>
    <property type="evidence" value="ECO:0007669"/>
    <property type="project" value="TreeGrafter"/>
</dbReference>
<keyword evidence="8" id="KW-1015">Disulfide bond</keyword>
<keyword evidence="5" id="KW-0677">Repeat</keyword>
<sequence>MVTLVVKTQMPKIVNPPSKDLSVYLGKSINLHCVALGKPKAQISWILPDRTSLQGVETNAMASLLANGTLNIPSVHSSSEGFYKCIASNEAGEDTMTYKLNVVASLPTINEDAIESLAISIGTSIHVHCTSKGEPQPVTKWSLPDGTCLEPTKPLKGRPFVFPNGTLYIKSASVTDGGRYECTATNTMGSVKRLFLLDTRLDSFLPKQREQQQHHVSAMYGSTIYLHCSYHGTVWRLPSKKLLAHHYSPESFATAFPNGTLRIQQLTEKLAGNYVCMPQQSNGEDIQYFQVVVFKKPPKIENTGVPQLSVSLGEKLQVDCVSSGLPNPEVSWSLPDGTVINSALQSNGNGSHFDHYVVFSNGTLLLKQINKKDEGDYICYVKNAIGEDGMKVSVRVLTESPTIVSKDQVSVWAQLGKPAYLKCKSHVNPLSPLIWLSPSNNVISSTSIHHQILKDGTLIIKKVALRDEGRYTCLAHYSAINNIELQVEHKRPDINGHGGESSTNVLAVSYQTILMDCKSEGKPEAHITWATSSGLSLPMPYVGGRFQVHQNGSLELRGVRKSDEGQFKCVATNDLGEASLTVTLKVETLAEKPSFPNPNIEMYPIKSDGSDITLECIATGKPKPVFVWILPNNTQLIPGTRLHRFTHLIGSGILHIVNPLTTDKGIYRCQAKNVGGQAEKRYELQTGKKPYIRGSGGPIKITFGQTLNMPCTVEGWPEATVSWTLPNGLILTKPQVTGRVIFLANNTLTVKDTTKFDRGSYICKATNTYGSSFLSYPVTIMVYPPQITTAPPSVIRVYRGTSVSLNCIAVGIPKPDISWTLPGRTTLVPSSRFIAQGGIHLTGEGSLVIPDPGLMDSGIYKCNAKNVLGTDFKATYLQVV</sequence>
<keyword evidence="7" id="KW-0472">Membrane</keyword>
<dbReference type="InterPro" id="IPR003598">
    <property type="entry name" value="Ig_sub2"/>
</dbReference>
<dbReference type="Proteomes" id="UP000515152">
    <property type="component" value="Chromosome 20"/>
</dbReference>
<feature type="domain" description="Ig-like" evidence="10">
    <location>
        <begin position="107"/>
        <end position="186"/>
    </location>
</feature>
<accession>A0A6P8GYQ6</accession>
<dbReference type="InterPro" id="IPR013098">
    <property type="entry name" value="Ig_I-set"/>
</dbReference>
<keyword evidence="6" id="KW-1133">Transmembrane helix</keyword>
<dbReference type="InterPro" id="IPR007110">
    <property type="entry name" value="Ig-like_dom"/>
</dbReference>
<evidence type="ECO:0000256" key="9">
    <source>
        <dbReference type="ARBA" id="ARBA00023319"/>
    </source>
</evidence>
<evidence type="ECO:0000313" key="12">
    <source>
        <dbReference type="RefSeq" id="XP_031443141.1"/>
    </source>
</evidence>
<comment type="subcellular location">
    <subcellularLocation>
        <location evidence="1">Membrane</location>
        <topology evidence="1">Single-pass membrane protein</topology>
    </subcellularLocation>
</comment>
<dbReference type="InterPro" id="IPR003599">
    <property type="entry name" value="Ig_sub"/>
</dbReference>
<keyword evidence="2" id="KW-0433">Leucine-rich repeat</keyword>
<dbReference type="GO" id="GO:0007156">
    <property type="term" value="P:homophilic cell adhesion via plasma membrane adhesion molecules"/>
    <property type="evidence" value="ECO:0007669"/>
    <property type="project" value="TreeGrafter"/>
</dbReference>
<gene>
    <name evidence="12" type="primary">LOC105906706</name>
</gene>
<feature type="domain" description="Ig-like" evidence="10">
    <location>
        <begin position="401"/>
        <end position="486"/>
    </location>
</feature>
<dbReference type="FunFam" id="2.60.40.10:FF:000076">
    <property type="entry name" value="Leucine-rich repeat and Ig domain-containing 4"/>
    <property type="match status" value="1"/>
</dbReference>
<dbReference type="GeneID" id="105906706"/>
<feature type="domain" description="Ig-like" evidence="10">
    <location>
        <begin position="298"/>
        <end position="397"/>
    </location>
</feature>
<keyword evidence="4" id="KW-0732">Signal</keyword>
<feature type="domain" description="Ig-like" evidence="10">
    <location>
        <begin position="492"/>
        <end position="587"/>
    </location>
</feature>
<reference evidence="12" key="1">
    <citation type="submission" date="2025-08" db="UniProtKB">
        <authorList>
            <consortium name="RefSeq"/>
        </authorList>
    </citation>
    <scope>IDENTIFICATION</scope>
</reference>
<dbReference type="InterPro" id="IPR050958">
    <property type="entry name" value="Cell_Adh-Cytoskel_Orgn"/>
</dbReference>
<evidence type="ECO:0000256" key="3">
    <source>
        <dbReference type="ARBA" id="ARBA00022692"/>
    </source>
</evidence>
<protein>
    <submittedName>
        <fullName evidence="12">Matrix-remodeling-associated protein 5-like</fullName>
    </submittedName>
</protein>
<dbReference type="Gene3D" id="2.60.40.10">
    <property type="entry name" value="Immunoglobulins"/>
    <property type="match status" value="9"/>
</dbReference>
<dbReference type="GO" id="GO:0008046">
    <property type="term" value="F:axon guidance receptor activity"/>
    <property type="evidence" value="ECO:0007669"/>
    <property type="project" value="TreeGrafter"/>
</dbReference>
<dbReference type="RefSeq" id="XP_031443141.1">
    <property type="nucleotide sequence ID" value="XM_031587281.2"/>
</dbReference>
<evidence type="ECO:0000259" key="10">
    <source>
        <dbReference type="PROSITE" id="PS50835"/>
    </source>
</evidence>
<dbReference type="Pfam" id="PF13927">
    <property type="entry name" value="Ig_3"/>
    <property type="match status" value="4"/>
</dbReference>
<evidence type="ECO:0000313" key="11">
    <source>
        <dbReference type="Proteomes" id="UP000515152"/>
    </source>
</evidence>
<dbReference type="GO" id="GO:0043025">
    <property type="term" value="C:neuronal cell body"/>
    <property type="evidence" value="ECO:0007669"/>
    <property type="project" value="TreeGrafter"/>
</dbReference>
<dbReference type="PANTHER" id="PTHR45080">
    <property type="entry name" value="CONTACTIN 5"/>
    <property type="match status" value="1"/>
</dbReference>
<dbReference type="SUPFAM" id="SSF48726">
    <property type="entry name" value="Immunoglobulin"/>
    <property type="match status" value="9"/>
</dbReference>
<name>A0A6P8GYQ6_CLUHA</name>
<evidence type="ECO:0000256" key="4">
    <source>
        <dbReference type="ARBA" id="ARBA00022729"/>
    </source>
</evidence>
<organism evidence="11 12">
    <name type="scientific">Clupea harengus</name>
    <name type="common">Atlantic herring</name>
    <dbReference type="NCBI Taxonomy" id="7950"/>
    <lineage>
        <taxon>Eukaryota</taxon>
        <taxon>Metazoa</taxon>
        <taxon>Chordata</taxon>
        <taxon>Craniata</taxon>
        <taxon>Vertebrata</taxon>
        <taxon>Euteleostomi</taxon>
        <taxon>Actinopterygii</taxon>
        <taxon>Neopterygii</taxon>
        <taxon>Teleostei</taxon>
        <taxon>Clupei</taxon>
        <taxon>Clupeiformes</taxon>
        <taxon>Clupeoidei</taxon>
        <taxon>Clupeidae</taxon>
        <taxon>Clupea</taxon>
    </lineage>
</organism>
<evidence type="ECO:0000256" key="5">
    <source>
        <dbReference type="ARBA" id="ARBA00022737"/>
    </source>
</evidence>
<evidence type="ECO:0000256" key="1">
    <source>
        <dbReference type="ARBA" id="ARBA00004167"/>
    </source>
</evidence>
<evidence type="ECO:0000256" key="6">
    <source>
        <dbReference type="ARBA" id="ARBA00022989"/>
    </source>
</evidence>
<dbReference type="InterPro" id="IPR036179">
    <property type="entry name" value="Ig-like_dom_sf"/>
</dbReference>
<dbReference type="OrthoDB" id="10062932at2759"/>
<feature type="domain" description="Ig-like" evidence="10">
    <location>
        <begin position="690"/>
        <end position="779"/>
    </location>
</feature>
<dbReference type="InterPro" id="IPR013783">
    <property type="entry name" value="Ig-like_fold"/>
</dbReference>
<dbReference type="FunFam" id="2.60.40.10:FF:001377">
    <property type="entry name" value="Matrix remodeling associated 5"/>
    <property type="match status" value="1"/>
</dbReference>
<evidence type="ECO:0000256" key="7">
    <source>
        <dbReference type="ARBA" id="ARBA00023136"/>
    </source>
</evidence>
<dbReference type="SMART" id="SM00408">
    <property type="entry name" value="IGc2"/>
    <property type="match status" value="9"/>
</dbReference>
<dbReference type="Pfam" id="PF07679">
    <property type="entry name" value="I-set"/>
    <property type="match status" value="4"/>
</dbReference>
<dbReference type="AlphaFoldDB" id="A0A6P8GYQ6"/>
<dbReference type="CDD" id="cd00096">
    <property type="entry name" value="Ig"/>
    <property type="match status" value="2"/>
</dbReference>
<dbReference type="GO" id="GO:0005886">
    <property type="term" value="C:plasma membrane"/>
    <property type="evidence" value="ECO:0007669"/>
    <property type="project" value="TreeGrafter"/>
</dbReference>
<feature type="domain" description="Ig-like" evidence="10">
    <location>
        <begin position="11"/>
        <end position="101"/>
    </location>
</feature>
<keyword evidence="11" id="KW-1185">Reference proteome</keyword>
<dbReference type="KEGG" id="char:105906706"/>
<keyword evidence="9" id="KW-0393">Immunoglobulin domain</keyword>
<feature type="domain" description="Ig-like" evidence="10">
    <location>
        <begin position="598"/>
        <end position="685"/>
    </location>
</feature>